<organism evidence="1 2">
    <name type="scientific">Choristoneura fumiferana</name>
    <name type="common">Spruce budworm moth</name>
    <name type="synonym">Archips fumiferana</name>
    <dbReference type="NCBI Taxonomy" id="7141"/>
    <lineage>
        <taxon>Eukaryota</taxon>
        <taxon>Metazoa</taxon>
        <taxon>Ecdysozoa</taxon>
        <taxon>Arthropoda</taxon>
        <taxon>Hexapoda</taxon>
        <taxon>Insecta</taxon>
        <taxon>Pterygota</taxon>
        <taxon>Neoptera</taxon>
        <taxon>Endopterygota</taxon>
        <taxon>Lepidoptera</taxon>
        <taxon>Glossata</taxon>
        <taxon>Ditrysia</taxon>
        <taxon>Tortricoidea</taxon>
        <taxon>Tortricidae</taxon>
        <taxon>Tortricinae</taxon>
        <taxon>Choristoneura</taxon>
    </lineage>
</organism>
<dbReference type="Proteomes" id="UP001064048">
    <property type="component" value="Chromosome 8"/>
</dbReference>
<sequence>MEFIDAVPVTFKEITPTSNVPEKWKEVVHTALCKTLNCPNELGVTGIRIQKRPIRGIVLFIEASLDINLTSSNLRCKVAPGTPPLSGMSVYERTASQDIVILAATVSSVHRLIFPHPESIDKKYSSPTSGVAHTCASLLLDNGEAVFALAFGFGGDGGLLLVKLPIAGSAVTTLLKRESAVPRFLSGITGALRGKNVDSIETYGVVLTNGLAIAICGDACLRAWAINDGGAPAVVTPPLSQTLVRPKPPPHGHMLQKTIGSNGGVTLVAYLSFPNECEFVVMKMLDAGGGAVKFSHVCRIFGPQLDLLDYTIGYGDDNDVIWALWSQPDGDTIITSAGRICTVGVCSTWKVYRSHWNAVLELNDALRLDVPEIDTTKNEEEDQSEYESLFASDLGVSINYVTMLEPWCEWNACSRQFILGLSLLDLSDAEGAYTAFCKAAKGVSTEPFLRQLVAAPDARLTQHQALVLYYMKAERAAAARAKLHDAHADNPYYDFLYALHISRHHYRKGCVRALLAGGRVAEAADACAGALRGALVALAPHAPPAAAPLAVADLLLAELRAAPRPHYTEIYEELDQLVKEYTEVVVRTSEDMKLAHLNYSVVNLENRELQQKYQDVILDFGYFRIADNQEKKINANVLAVYTTPEHQASALATQASMLVVCLFFMPQYLHSDVSKMREIADKFFPSNWIIPIYMGVTVNVIDYWENFKAAKLALSNTCNSKMVKEVFSKRGSAVPMLINKTHQLLKEGVMTDDFVLDNINKILNLLINSNFVLRWLLLHNSHVIFYDTNKKSKQLKELVLKESGYDPLKILELLISTAELELKVREMLNRLLENRNESWNTSKTEALEALNNLAELFSGDKSFTKVKENDQLKQWFTNIANQIKSVGESITTKSMKKITQLIQALDEVEEFHGIKSASTVLQFLSESKDALKNALRAASLKEDSLVTLEIAADTWTIKEIPTRLDKERLKEFAQLEQRMEVAKLTHSASTFTTGILDMRSTLVGVIRVDPAELLEDGLLKELDTHISKKFVEFLEPQSRKPLAPNTLLIRLQKLAESMDGYKRSLEYIQDYINIHGLRIWQKQVSAIIVESVAKEISLRKGVTLYSPSAGFMGSLARQIAQLTDARVCSYINICTAWFDIKSQTEIVNTKTFAKLNEAIGVVGLHGLDTLYAFMIKNQLQTVQQIFKSGQDKINVSNLNVDVKDIELAITKGQKVLQQLADVIVLIGTLQVLRRHIAYQLNSTAKSLLNELKINPESNPKVTAELLKYLEDYLVRCGIYEPFEKIYIRNAAEFSIVDMGRVCAILLISQLTKMQFCQTTGDLISRKAGENIDGYPFLVGIYTLLRQVGRDNIETFVSFLSAYMKNATLSKSKSSEVSYEGACIGRVIIHKLKKRNMEVVEEHLGHNSVAEEVQISASNETVGTAEDAGVSHKSNGVAELDATANLDLAATEDCAAPDLVNVDSTASHNVTSLVMMKSCESATTVSENPSAVESEVVDSTTDTVNHQDIEIQPDNEPTSRIDEEISELFVESTETVVTHSDLPVSEECLIDNAEPNDAVQFKTEILVERNENDVNETDQTGVNSEVLDSSKHILSELRQNLELSDVLHSEVDNMENNNGSTREEVLNKEELLDILEGNDVEQADDQYVKIIQADHSNIKTVEAQMALKQLTRLKSTSKQRRSFERLPRKKKGDKKFSQNNSSTTETKLKTEKASEVSADESETSLEQSKGKKDKKIVGVAGYVSDSKISKKDKKQSEMTSGGEEVVPVESAKSKKEKQTSVTRTDETESLQLDTKSKRNRKAVDTSSKVSENPSLENKAKKDNTVTSKGNAEVSQNNDILESESNKPNNIKENIVNVLVRDWEDDDHEPLKDVATEKHLEETENLVNSTEQLTVAQEVVVDHEPIDGSSMDSSASFVSEGQAMANKSGDESQPQRRLGRVIKKKVIFDPDNPDTFTKGKLTNKNKETSDKEQPTPKRSKIEVQQMPKAKSPPGKLHWKKPPPKASKQNKRLTEVDRLLMDEGAVNMIYQLTPEAPKGKKNMRTKAEFIKKIQSSTPETKEMKFRERKKESIKGEEAEAKKIAGGKQRGSLSSSVKSISVCEDFEAHSADDSIIYRRHSSSSYSSNCMSPLRVNELDSNGAPGAARVSRQPSDTQNISIADEESVSQISDVFMLDVNATSPNEVINKTDCLSIKQKLNSKLSHVLSKRKRESMKTDKPAKQKRVSAKHDERKEIIVKNEVATGLSKLKTLTVTFDNNLAEISVKRKEDQQQYNIQLDSLVVFGHQLSAAEALAGGLLSRVLWPLRIEKQLRELARDIASRPSRRRRRAQRHSRTSAGARQYRCSTAAHAWRAAHRGRLRSLSSCQGLLLKKQLLTLDRGEKTFQSCLEVERDLLADYWVLLLMYPKLYI</sequence>
<keyword evidence="2" id="KW-1185">Reference proteome</keyword>
<accession>A0ACC0JPU6</accession>
<reference evidence="1 2" key="1">
    <citation type="journal article" date="2022" name="Genome Biol. Evol.">
        <title>The Spruce Budworm Genome: Reconstructing the Evolutionary History of Antifreeze Proteins.</title>
        <authorList>
            <person name="Beliveau C."/>
            <person name="Gagne P."/>
            <person name="Picq S."/>
            <person name="Vernygora O."/>
            <person name="Keeling C.I."/>
            <person name="Pinkney K."/>
            <person name="Doucet D."/>
            <person name="Wen F."/>
            <person name="Johnston J.S."/>
            <person name="Maaroufi H."/>
            <person name="Boyle B."/>
            <person name="Laroche J."/>
            <person name="Dewar K."/>
            <person name="Juretic N."/>
            <person name="Blackburn G."/>
            <person name="Nisole A."/>
            <person name="Brunet B."/>
            <person name="Brandao M."/>
            <person name="Lumley L."/>
            <person name="Duan J."/>
            <person name="Quan G."/>
            <person name="Lucarotti C.J."/>
            <person name="Roe A.D."/>
            <person name="Sperling F.A.H."/>
            <person name="Levesque R.C."/>
            <person name="Cusson M."/>
        </authorList>
    </citation>
    <scope>NUCLEOTIDE SEQUENCE [LARGE SCALE GENOMIC DNA]</scope>
    <source>
        <strain evidence="1">Glfc:IPQL:Cfum</strain>
    </source>
</reference>
<evidence type="ECO:0000313" key="2">
    <source>
        <dbReference type="Proteomes" id="UP001064048"/>
    </source>
</evidence>
<name>A0ACC0JPU6_CHOFU</name>
<evidence type="ECO:0000313" key="1">
    <source>
        <dbReference type="EMBL" id="KAI8426206.1"/>
    </source>
</evidence>
<dbReference type="EMBL" id="CM046108">
    <property type="protein sequence ID" value="KAI8426206.1"/>
    <property type="molecule type" value="Genomic_DNA"/>
</dbReference>
<gene>
    <name evidence="1" type="ORF">MSG28_005135</name>
</gene>
<comment type="caution">
    <text evidence="1">The sequence shown here is derived from an EMBL/GenBank/DDBJ whole genome shotgun (WGS) entry which is preliminary data.</text>
</comment>
<protein>
    <submittedName>
        <fullName evidence="1">Uncharacterized protein</fullName>
    </submittedName>
</protein>
<proteinExistence type="predicted"/>